<reference evidence="3 4" key="1">
    <citation type="submission" date="2023-07" db="EMBL/GenBank/DDBJ databases">
        <title>Sorghum-associated microbial communities from plants grown in Nebraska, USA.</title>
        <authorList>
            <person name="Schachtman D."/>
        </authorList>
    </citation>
    <scope>NUCLEOTIDE SEQUENCE [LARGE SCALE GENOMIC DNA]</scope>
    <source>
        <strain evidence="3 4">BE248</strain>
    </source>
</reference>
<evidence type="ECO:0000256" key="2">
    <source>
        <dbReference type="ARBA" id="ARBA00022679"/>
    </source>
</evidence>
<evidence type="ECO:0000313" key="4">
    <source>
        <dbReference type="Proteomes" id="UP001257739"/>
    </source>
</evidence>
<keyword evidence="2" id="KW-0808">Transferase</keyword>
<organism evidence="3 4">
    <name type="scientific">Aeromicrobium panaciterrae</name>
    <dbReference type="NCBI Taxonomy" id="363861"/>
    <lineage>
        <taxon>Bacteria</taxon>
        <taxon>Bacillati</taxon>
        <taxon>Actinomycetota</taxon>
        <taxon>Actinomycetes</taxon>
        <taxon>Propionibacteriales</taxon>
        <taxon>Nocardioidaceae</taxon>
        <taxon>Aeromicrobium</taxon>
    </lineage>
</organism>
<evidence type="ECO:0000256" key="1">
    <source>
        <dbReference type="ARBA" id="ARBA00022603"/>
    </source>
</evidence>
<accession>A0ABU1URX7</accession>
<dbReference type="Pfam" id="PF02636">
    <property type="entry name" value="Methyltransf_28"/>
    <property type="match status" value="1"/>
</dbReference>
<name>A0ABU1URX7_9ACTN</name>
<protein>
    <recommendedName>
        <fullName evidence="5">SAM-dependent methyltransferase</fullName>
    </recommendedName>
</protein>
<dbReference type="SUPFAM" id="SSF53335">
    <property type="entry name" value="S-adenosyl-L-methionine-dependent methyltransferases"/>
    <property type="match status" value="1"/>
</dbReference>
<dbReference type="RefSeq" id="WP_309972133.1">
    <property type="nucleotide sequence ID" value="NZ_JAVDWH010000001.1"/>
</dbReference>
<dbReference type="InterPro" id="IPR029063">
    <property type="entry name" value="SAM-dependent_MTases_sf"/>
</dbReference>
<dbReference type="EMBL" id="JAVDWH010000001">
    <property type="protein sequence ID" value="MDR7087932.1"/>
    <property type="molecule type" value="Genomic_DNA"/>
</dbReference>
<sequence length="310" mass="33136">MNSPHPSWREAWTAALYADEGFYRTGRPIDHFRTSAHLGLFATSISELVRREGSATVVDLAAGGGEMLTALHALLGDGVELIGVEIADRPTNLPPSIGWLPELPDRIDGLLIANEWLDNIPCDVVEVDESGVVREVLVDPESGEETLGSEVDSAWLREWWPIAEPGERAEIGETRDGAWANAVARVSGTAIAIDYGHTRDDRPPYGSLRSYVSGRETEVIPDGTRDVTAHVAVDSVATAVGATIRTQREALGKLGLDAGRPPLELATTDPTAYLNALAAAGEAGELVAKSGLGDFWWLITDTRGHGTLTA</sequence>
<proteinExistence type="predicted"/>
<gene>
    <name evidence="3" type="ORF">J2X11_002771</name>
</gene>
<evidence type="ECO:0000313" key="3">
    <source>
        <dbReference type="EMBL" id="MDR7087932.1"/>
    </source>
</evidence>
<comment type="caution">
    <text evidence="3">The sequence shown here is derived from an EMBL/GenBank/DDBJ whole genome shotgun (WGS) entry which is preliminary data.</text>
</comment>
<keyword evidence="1" id="KW-0489">Methyltransferase</keyword>
<dbReference type="Proteomes" id="UP001257739">
    <property type="component" value="Unassembled WGS sequence"/>
</dbReference>
<evidence type="ECO:0008006" key="5">
    <source>
        <dbReference type="Google" id="ProtNLM"/>
    </source>
</evidence>
<dbReference type="InterPro" id="IPR038375">
    <property type="entry name" value="NDUFAF7_sf"/>
</dbReference>
<keyword evidence="4" id="KW-1185">Reference proteome</keyword>
<dbReference type="Gene3D" id="3.40.50.12710">
    <property type="match status" value="1"/>
</dbReference>
<dbReference type="InterPro" id="IPR003788">
    <property type="entry name" value="NDUFAF7"/>
</dbReference>